<evidence type="ECO:0000256" key="1">
    <source>
        <dbReference type="SAM" id="MobiDB-lite"/>
    </source>
</evidence>
<dbReference type="KEGG" id="taw:EI545_02130"/>
<keyword evidence="3" id="KW-1185">Reference proteome</keyword>
<dbReference type="InterPro" id="IPR012347">
    <property type="entry name" value="Ferritin-like"/>
</dbReference>
<dbReference type="OrthoDB" id="7273732at2"/>
<sequence length="250" mass="26992">MPMENIPQEPPVRSVAEETLIANLRNAHALEKQVIAVLKPQLGLLVDYPDLQAKITQHIAESRQQANRLQTALEACGSSTSMVKDALLSVMGLGQSSVQGFSSDAVLKAIVADMMTEHLEIATYRTLIVLAEMAGKSEICPALEASLQEEEAMAEWFSQNLEQLTRRYIELEAAKVLAAELAEQERARKREEMAAEKRSADADGVPRPNPAADPFSRGPSDPAPAPNASRESDAAGDVELKRPPTGVSGP</sequence>
<organism evidence="2 3">
    <name type="scientific">Tabrizicola piscis</name>
    <dbReference type="NCBI Taxonomy" id="2494374"/>
    <lineage>
        <taxon>Bacteria</taxon>
        <taxon>Pseudomonadati</taxon>
        <taxon>Pseudomonadota</taxon>
        <taxon>Alphaproteobacteria</taxon>
        <taxon>Rhodobacterales</taxon>
        <taxon>Paracoccaceae</taxon>
        <taxon>Tabrizicola</taxon>
    </lineage>
</organism>
<dbReference type="InterPro" id="IPR047114">
    <property type="entry name" value="YciF"/>
</dbReference>
<dbReference type="Pfam" id="PF05974">
    <property type="entry name" value="DUF892"/>
    <property type="match status" value="1"/>
</dbReference>
<protein>
    <submittedName>
        <fullName evidence="2">Ferritin-like domain-containing protein</fullName>
    </submittedName>
</protein>
<accession>A0A3S8U2F4</accession>
<evidence type="ECO:0000313" key="3">
    <source>
        <dbReference type="Proteomes" id="UP000282002"/>
    </source>
</evidence>
<dbReference type="InterPro" id="IPR010287">
    <property type="entry name" value="DUF892_YciF-like"/>
</dbReference>
<evidence type="ECO:0000313" key="2">
    <source>
        <dbReference type="EMBL" id="AZL57746.1"/>
    </source>
</evidence>
<feature type="compositionally biased region" description="Basic and acidic residues" evidence="1">
    <location>
        <begin position="230"/>
        <end position="242"/>
    </location>
</feature>
<dbReference type="InterPro" id="IPR009078">
    <property type="entry name" value="Ferritin-like_SF"/>
</dbReference>
<dbReference type="AlphaFoldDB" id="A0A3S8U2F4"/>
<gene>
    <name evidence="2" type="ORF">EI545_02130</name>
</gene>
<reference evidence="2 3" key="1">
    <citation type="submission" date="2018-12" db="EMBL/GenBank/DDBJ databases">
        <title>Complete genome sequencing of Tabrizicola sp. K13M18.</title>
        <authorList>
            <person name="Bae J.-W."/>
        </authorList>
    </citation>
    <scope>NUCLEOTIDE SEQUENCE [LARGE SCALE GENOMIC DNA]</scope>
    <source>
        <strain evidence="2 3">K13M18</strain>
    </source>
</reference>
<dbReference type="Gene3D" id="1.20.1260.10">
    <property type="match status" value="1"/>
</dbReference>
<dbReference type="PANTHER" id="PTHR30565">
    <property type="entry name" value="PROTEIN YCIF"/>
    <property type="match status" value="1"/>
</dbReference>
<proteinExistence type="predicted"/>
<dbReference type="Proteomes" id="UP000282002">
    <property type="component" value="Chromosome"/>
</dbReference>
<name>A0A3S8U2F4_9RHOB</name>
<dbReference type="EMBL" id="CP034328">
    <property type="protein sequence ID" value="AZL57746.1"/>
    <property type="molecule type" value="Genomic_DNA"/>
</dbReference>
<dbReference type="PANTHER" id="PTHR30565:SF9">
    <property type="entry name" value="PROTEIN YCIF"/>
    <property type="match status" value="1"/>
</dbReference>
<feature type="region of interest" description="Disordered" evidence="1">
    <location>
        <begin position="188"/>
        <end position="250"/>
    </location>
</feature>
<feature type="compositionally biased region" description="Basic and acidic residues" evidence="1">
    <location>
        <begin position="188"/>
        <end position="201"/>
    </location>
</feature>
<dbReference type="SUPFAM" id="SSF47240">
    <property type="entry name" value="Ferritin-like"/>
    <property type="match status" value="1"/>
</dbReference>
<dbReference type="RefSeq" id="WP_125323947.1">
    <property type="nucleotide sequence ID" value="NZ_CP034328.1"/>
</dbReference>